<accession>A0A507SPT5</accession>
<evidence type="ECO:0000313" key="5">
    <source>
        <dbReference type="Proteomes" id="UP000320801"/>
    </source>
</evidence>
<dbReference type="GO" id="GO:0004519">
    <property type="term" value="F:endonuclease activity"/>
    <property type="evidence" value="ECO:0007669"/>
    <property type="project" value="UniProtKB-KW"/>
</dbReference>
<name>A0A507SPT5_9BACT</name>
<feature type="domain" description="Restriction endonuclease type I HsdR second RecA-like helicase" evidence="3">
    <location>
        <begin position="13"/>
        <end position="177"/>
    </location>
</feature>
<keyword evidence="4" id="KW-0378">Hydrolase</keyword>
<reference evidence="4 5" key="1">
    <citation type="submission" date="2019-03" db="EMBL/GenBank/DDBJ databases">
        <title>Characterization of a novel Mycoplasma cynos real-time PCR assay.</title>
        <authorList>
            <person name="Tallmadge R.L."/>
            <person name="Mitchell P.K."/>
            <person name="Goodman L."/>
        </authorList>
    </citation>
    <scope>NUCLEOTIDE SEQUENCE [LARGE SCALE GENOMIC DNA]</scope>
    <source>
        <strain evidence="4 5">1642</strain>
    </source>
</reference>
<gene>
    <name evidence="4" type="ORF">E1I18_02900</name>
</gene>
<dbReference type="PANTHER" id="PTHR30195">
    <property type="entry name" value="TYPE I SITE-SPECIFIC DEOXYRIBONUCLEASE PROTEIN SUBUNIT M AND R"/>
    <property type="match status" value="1"/>
</dbReference>
<dbReference type="InterPro" id="IPR027417">
    <property type="entry name" value="P-loop_NTPase"/>
</dbReference>
<dbReference type="GO" id="GO:0009307">
    <property type="term" value="P:DNA restriction-modification system"/>
    <property type="evidence" value="ECO:0007669"/>
    <property type="project" value="UniProtKB-KW"/>
</dbReference>
<keyword evidence="4" id="KW-0255">Endonuclease</keyword>
<sequence>MLKLWHNRSGARNFSAILATSKIEEAIKYFEIINQNPLKPADFKFTLLYDPTLDREANEYEKLETRRDNIEAVIAQYNKDFNTNWKFETHADFKKDLASRLARKYNYVKLNSNEYKNERLDLLIVVNQMLTGFDSKYINTIYFDKTLQYQNLIQAISRTNRILDESTKPFGKVVYYRMPNTMKFNTREAFKIYAEANLNEVQVKDINDFYNKLNEAFKVIKGIFVQWGYANFEDILDVDPSDSDDFILYKGQVKKIVLNHYKIHKYINCIKLKGFTWENNADKLQFTRDDISKINARLRDINREKIRETDISTNEYDNIEIDEDYNAFTDIVDTAQENIDYKYLQKLIINENVNAAEIENEFAKMPKWKAQIARNVLNNIKLQFNGIVPNTIDFQAELQKEIEREENSKIEEICNAFKLNYDKLKEIINSNDELNSYGRLDELLDNSLNEATKQYIANIKDINPKKVKKHHIRSHIEEFIYSMRDKRNRQ</sequence>
<dbReference type="AlphaFoldDB" id="A0A507SPT5"/>
<keyword evidence="5" id="KW-1185">Reference proteome</keyword>
<keyword evidence="1" id="KW-0680">Restriction system</keyword>
<dbReference type="InterPro" id="IPR055180">
    <property type="entry name" value="HsdR_RecA-like_helicase_dom_2"/>
</dbReference>
<dbReference type="OrthoDB" id="9758243at2"/>
<comment type="caution">
    <text evidence="4">The sequence shown here is derived from an EMBL/GenBank/DDBJ whole genome shotgun (WGS) entry which is preliminary data.</text>
</comment>
<organism evidence="4 5">
    <name type="scientific">Mycoplasmopsis mucosicanis</name>
    <dbReference type="NCBI Taxonomy" id="458208"/>
    <lineage>
        <taxon>Bacteria</taxon>
        <taxon>Bacillati</taxon>
        <taxon>Mycoplasmatota</taxon>
        <taxon>Mycoplasmoidales</taxon>
        <taxon>Metamycoplasmataceae</taxon>
        <taxon>Mycoplasmopsis</taxon>
    </lineage>
</organism>
<keyword evidence="2" id="KW-0175">Coiled coil</keyword>
<proteinExistence type="predicted"/>
<keyword evidence="4" id="KW-0540">Nuclease</keyword>
<evidence type="ECO:0000313" key="4">
    <source>
        <dbReference type="EMBL" id="TQC51368.1"/>
    </source>
</evidence>
<evidence type="ECO:0000256" key="2">
    <source>
        <dbReference type="SAM" id="Coils"/>
    </source>
</evidence>
<evidence type="ECO:0000259" key="3">
    <source>
        <dbReference type="Pfam" id="PF22679"/>
    </source>
</evidence>
<dbReference type="CDD" id="cd18800">
    <property type="entry name" value="SF2_C_EcoR124I-like"/>
    <property type="match status" value="1"/>
</dbReference>
<protein>
    <submittedName>
        <fullName evidence="4">Type I restriction endonuclease subunit R</fullName>
    </submittedName>
</protein>
<feature type="coiled-coil region" evidence="2">
    <location>
        <begin position="53"/>
        <end position="80"/>
    </location>
</feature>
<dbReference type="Proteomes" id="UP000320801">
    <property type="component" value="Unassembled WGS sequence"/>
</dbReference>
<dbReference type="EMBL" id="SMDN01000011">
    <property type="protein sequence ID" value="TQC51368.1"/>
    <property type="molecule type" value="Genomic_DNA"/>
</dbReference>
<dbReference type="PANTHER" id="PTHR30195:SF16">
    <property type="entry name" value="TYPE I RESTRICTION ENZYME ENDONUCLEASE SUBUNIT"/>
    <property type="match status" value="1"/>
</dbReference>
<dbReference type="InterPro" id="IPR051268">
    <property type="entry name" value="Type-I_R_enzyme_R_subunit"/>
</dbReference>
<dbReference type="Gene3D" id="3.40.50.300">
    <property type="entry name" value="P-loop containing nucleotide triphosphate hydrolases"/>
    <property type="match status" value="1"/>
</dbReference>
<evidence type="ECO:0000256" key="1">
    <source>
        <dbReference type="ARBA" id="ARBA00022747"/>
    </source>
</evidence>
<dbReference type="Pfam" id="PF22679">
    <property type="entry name" value="T1R_D3-like"/>
    <property type="match status" value="1"/>
</dbReference>
<dbReference type="RefSeq" id="WP_141484101.1">
    <property type="nucleotide sequence ID" value="NZ_SMDN01000011.1"/>
</dbReference>